<reference evidence="10 11" key="1">
    <citation type="submission" date="2020-01" db="EMBL/GenBank/DDBJ databases">
        <title>Genome sequencing of strain KACC 21507.</title>
        <authorList>
            <person name="Heo J."/>
            <person name="Kim S.-J."/>
            <person name="Kim J.-S."/>
            <person name="Hong S.-B."/>
            <person name="Kwon S.-W."/>
        </authorList>
    </citation>
    <scope>NUCLEOTIDE SEQUENCE [LARGE SCALE GENOMIC DNA]</scope>
    <source>
        <strain evidence="10 11">KACC 21507</strain>
        <plasmid evidence="10 11">unnamed1</plasmid>
    </source>
</reference>
<evidence type="ECO:0000313" key="10">
    <source>
        <dbReference type="EMBL" id="QHI96489.1"/>
    </source>
</evidence>
<evidence type="ECO:0000256" key="6">
    <source>
        <dbReference type="ARBA" id="ARBA00023136"/>
    </source>
</evidence>
<dbReference type="InterPro" id="IPR006665">
    <property type="entry name" value="OmpA-like"/>
</dbReference>
<proteinExistence type="inferred from homology"/>
<keyword evidence="4 8" id="KW-0812">Transmembrane</keyword>
<dbReference type="Pfam" id="PF13677">
    <property type="entry name" value="MotB_plug"/>
    <property type="match status" value="1"/>
</dbReference>
<dbReference type="PANTHER" id="PTHR30329">
    <property type="entry name" value="STATOR ELEMENT OF FLAGELLAR MOTOR COMPLEX"/>
    <property type="match status" value="1"/>
</dbReference>
<dbReference type="InterPro" id="IPR050330">
    <property type="entry name" value="Bact_OuterMem_StrucFunc"/>
</dbReference>
<dbReference type="Gene3D" id="3.30.1330.60">
    <property type="entry name" value="OmpA-like domain"/>
    <property type="match status" value="1"/>
</dbReference>
<dbReference type="SUPFAM" id="SSF103088">
    <property type="entry name" value="OmpA-like"/>
    <property type="match status" value="1"/>
</dbReference>
<keyword evidence="6 7" id="KW-0472">Membrane</keyword>
<evidence type="ECO:0000256" key="4">
    <source>
        <dbReference type="ARBA" id="ARBA00022692"/>
    </source>
</evidence>
<dbReference type="RefSeq" id="WP_160619546.1">
    <property type="nucleotide sequence ID" value="NZ_CP047653.1"/>
</dbReference>
<feature type="domain" description="OmpA-like" evidence="9">
    <location>
        <begin position="210"/>
        <end position="333"/>
    </location>
</feature>
<dbReference type="AlphaFoldDB" id="A0A6P1NFZ1"/>
<organism evidence="10 11">
    <name type="scientific">Aristophania vespae</name>
    <dbReference type="NCBI Taxonomy" id="2697033"/>
    <lineage>
        <taxon>Bacteria</taxon>
        <taxon>Pseudomonadati</taxon>
        <taxon>Pseudomonadota</taxon>
        <taxon>Alphaproteobacteria</taxon>
        <taxon>Acetobacterales</taxon>
        <taxon>Acetobacteraceae</taxon>
        <taxon>Aristophania</taxon>
    </lineage>
</organism>
<comment type="similarity">
    <text evidence="2">Belongs to the MotB family.</text>
</comment>
<evidence type="ECO:0000256" key="5">
    <source>
        <dbReference type="ARBA" id="ARBA00022989"/>
    </source>
</evidence>
<dbReference type="Pfam" id="PF00691">
    <property type="entry name" value="OmpA"/>
    <property type="match status" value="1"/>
</dbReference>
<dbReference type="PANTHER" id="PTHR30329:SF21">
    <property type="entry name" value="LIPOPROTEIN YIAD-RELATED"/>
    <property type="match status" value="1"/>
</dbReference>
<evidence type="ECO:0000256" key="1">
    <source>
        <dbReference type="ARBA" id="ARBA00004162"/>
    </source>
</evidence>
<dbReference type="KEGG" id="bomb:GT348_09025"/>
<keyword evidence="11" id="KW-1185">Reference proteome</keyword>
<geneLocation type="plasmid" evidence="10 11">
    <name>unnamed1</name>
</geneLocation>
<name>A0A6P1NFZ1_9PROT</name>
<dbReference type="Proteomes" id="UP000463975">
    <property type="component" value="Plasmid unnamed1"/>
</dbReference>
<dbReference type="InterPro" id="IPR025713">
    <property type="entry name" value="MotB-like_N_dom"/>
</dbReference>
<dbReference type="GO" id="GO:0005886">
    <property type="term" value="C:plasma membrane"/>
    <property type="evidence" value="ECO:0007669"/>
    <property type="project" value="UniProtKB-SubCell"/>
</dbReference>
<evidence type="ECO:0000256" key="7">
    <source>
        <dbReference type="PROSITE-ProRule" id="PRU00473"/>
    </source>
</evidence>
<evidence type="ECO:0000256" key="3">
    <source>
        <dbReference type="ARBA" id="ARBA00022475"/>
    </source>
</evidence>
<accession>A0A6P1NFZ1</accession>
<feature type="transmembrane region" description="Helical" evidence="8">
    <location>
        <begin position="29"/>
        <end position="48"/>
    </location>
</feature>
<evidence type="ECO:0000256" key="2">
    <source>
        <dbReference type="ARBA" id="ARBA00008914"/>
    </source>
</evidence>
<gene>
    <name evidence="10" type="ORF">GT348_09025</name>
</gene>
<evidence type="ECO:0000256" key="8">
    <source>
        <dbReference type="SAM" id="Phobius"/>
    </source>
</evidence>
<keyword evidence="10" id="KW-0614">Plasmid</keyword>
<keyword evidence="3" id="KW-1003">Cell membrane</keyword>
<keyword evidence="5 8" id="KW-1133">Transmembrane helix</keyword>
<evidence type="ECO:0000259" key="9">
    <source>
        <dbReference type="PROSITE" id="PS51123"/>
    </source>
</evidence>
<protein>
    <submittedName>
        <fullName evidence="10">OmpA family protein</fullName>
    </submittedName>
</protein>
<sequence>MPNKKNSPTIIIRRDAEEEASSHGGAWKIAYADFMTAMMTFFLLMWLLSITTDEQRHGIAKFFNPMADKMGAPSAFIHASPKASPVPSKNSAPIIPNESKDAVSPEAGMKKPALIPPMILPEESNDISQGIKAHIPPRVPAIIPLGGPKSGGAEHVGRIGQSSENYEGEAFKEDNNIKERIAGLKNSLQKEPKLAPLQDNLTFQVGSDEIRVEMRDTNQKSMFDKGAVVPNKYGVSLLTEIAKWLSTLPENISIIGETDSQPYRKVKRKTGILSNWTLSEIRADKAREVLVKAGYPDRKIVSVIGRADRNLAIPDKPESPGNRRIVLVIHRRKPLPVSFLSTEKTQSSVDLQNTHPQ</sequence>
<comment type="subcellular location">
    <subcellularLocation>
        <location evidence="1">Cell membrane</location>
        <topology evidence="1">Single-pass membrane protein</topology>
    </subcellularLocation>
</comment>
<evidence type="ECO:0000313" key="11">
    <source>
        <dbReference type="Proteomes" id="UP000463975"/>
    </source>
</evidence>
<dbReference type="PROSITE" id="PS51123">
    <property type="entry name" value="OMPA_2"/>
    <property type="match status" value="1"/>
</dbReference>
<dbReference type="InterPro" id="IPR036737">
    <property type="entry name" value="OmpA-like_sf"/>
</dbReference>
<dbReference type="EMBL" id="CP047653">
    <property type="protein sequence ID" value="QHI96489.1"/>
    <property type="molecule type" value="Genomic_DNA"/>
</dbReference>